<reference evidence="4" key="1">
    <citation type="submission" date="2021-02" db="EMBL/GenBank/DDBJ databases">
        <authorList>
            <person name="Nowell W R."/>
        </authorList>
    </citation>
    <scope>NUCLEOTIDE SEQUENCE</scope>
</reference>
<dbReference type="PROSITE" id="PS50011">
    <property type="entry name" value="PROTEIN_KINASE_DOM"/>
    <property type="match status" value="1"/>
</dbReference>
<evidence type="ECO:0000256" key="2">
    <source>
        <dbReference type="ARBA" id="ARBA00022840"/>
    </source>
</evidence>
<sequence length="153" mass="17481">YGQRNVAIKSMKMNDKNRFLHEAKIMKELEHENIICLYGVRTLEEPILIVMEFMKNGSLLNYLHDGLGQNIELRTILDFIVQIINGMIYLGEKGYVHCDLTARNIYVGKCDIVKIGGFGLAKQLQDDRSTIDQESQLSVGWTAPEIVITNEYT</sequence>
<dbReference type="InterPro" id="IPR000719">
    <property type="entry name" value="Prot_kinase_dom"/>
</dbReference>
<keyword evidence="2" id="KW-0067">ATP-binding</keyword>
<dbReference type="InterPro" id="IPR011009">
    <property type="entry name" value="Kinase-like_dom_sf"/>
</dbReference>
<organism evidence="4 5">
    <name type="scientific">Adineta steineri</name>
    <dbReference type="NCBI Taxonomy" id="433720"/>
    <lineage>
        <taxon>Eukaryota</taxon>
        <taxon>Metazoa</taxon>
        <taxon>Spiralia</taxon>
        <taxon>Gnathifera</taxon>
        <taxon>Rotifera</taxon>
        <taxon>Eurotatoria</taxon>
        <taxon>Bdelloidea</taxon>
        <taxon>Adinetida</taxon>
        <taxon>Adinetidae</taxon>
        <taxon>Adineta</taxon>
    </lineage>
</organism>
<accession>A0A820NH90</accession>
<dbReference type="SUPFAM" id="SSF56112">
    <property type="entry name" value="Protein kinase-like (PK-like)"/>
    <property type="match status" value="1"/>
</dbReference>
<feature type="non-terminal residue" evidence="4">
    <location>
        <position position="153"/>
    </location>
</feature>
<dbReference type="PRINTS" id="PR00109">
    <property type="entry name" value="TYRKINASE"/>
</dbReference>
<evidence type="ECO:0000259" key="3">
    <source>
        <dbReference type="PROSITE" id="PS50011"/>
    </source>
</evidence>
<evidence type="ECO:0000256" key="1">
    <source>
        <dbReference type="ARBA" id="ARBA00022741"/>
    </source>
</evidence>
<gene>
    <name evidence="4" type="ORF">OXD698_LOCUS50720</name>
</gene>
<dbReference type="EMBL" id="CAJOAZ010024792">
    <property type="protein sequence ID" value="CAF4387647.1"/>
    <property type="molecule type" value="Genomic_DNA"/>
</dbReference>
<dbReference type="PROSITE" id="PS00109">
    <property type="entry name" value="PROTEIN_KINASE_TYR"/>
    <property type="match status" value="1"/>
</dbReference>
<comment type="caution">
    <text evidence="4">The sequence shown here is derived from an EMBL/GenBank/DDBJ whole genome shotgun (WGS) entry which is preliminary data.</text>
</comment>
<protein>
    <recommendedName>
        <fullName evidence="3">Protein kinase domain-containing protein</fullName>
    </recommendedName>
</protein>
<evidence type="ECO:0000313" key="4">
    <source>
        <dbReference type="EMBL" id="CAF4387647.1"/>
    </source>
</evidence>
<dbReference type="InterPro" id="IPR008266">
    <property type="entry name" value="Tyr_kinase_AS"/>
</dbReference>
<keyword evidence="1" id="KW-0547">Nucleotide-binding</keyword>
<feature type="domain" description="Protein kinase" evidence="3">
    <location>
        <begin position="1"/>
        <end position="153"/>
    </location>
</feature>
<dbReference type="Proteomes" id="UP000663844">
    <property type="component" value="Unassembled WGS sequence"/>
</dbReference>
<proteinExistence type="predicted"/>
<dbReference type="GO" id="GO:0004672">
    <property type="term" value="F:protein kinase activity"/>
    <property type="evidence" value="ECO:0007669"/>
    <property type="project" value="InterPro"/>
</dbReference>
<dbReference type="InterPro" id="IPR050198">
    <property type="entry name" value="Non-receptor_tyrosine_kinases"/>
</dbReference>
<dbReference type="Pfam" id="PF07714">
    <property type="entry name" value="PK_Tyr_Ser-Thr"/>
    <property type="match status" value="1"/>
</dbReference>
<name>A0A820NH90_9BILA</name>
<dbReference type="PANTHER" id="PTHR24418">
    <property type="entry name" value="TYROSINE-PROTEIN KINASE"/>
    <property type="match status" value="1"/>
</dbReference>
<feature type="non-terminal residue" evidence="4">
    <location>
        <position position="1"/>
    </location>
</feature>
<dbReference type="GO" id="GO:0005524">
    <property type="term" value="F:ATP binding"/>
    <property type="evidence" value="ECO:0007669"/>
    <property type="project" value="UniProtKB-KW"/>
</dbReference>
<dbReference type="InterPro" id="IPR001245">
    <property type="entry name" value="Ser-Thr/Tyr_kinase_cat_dom"/>
</dbReference>
<evidence type="ECO:0000313" key="5">
    <source>
        <dbReference type="Proteomes" id="UP000663844"/>
    </source>
</evidence>
<dbReference type="AlphaFoldDB" id="A0A820NH90"/>
<dbReference type="Gene3D" id="1.10.510.10">
    <property type="entry name" value="Transferase(Phosphotransferase) domain 1"/>
    <property type="match status" value="1"/>
</dbReference>